<reference evidence="1 2" key="1">
    <citation type="journal article" date="2013" name="BMC Genomics">
        <title>Genome sequencing and comparative genomics of honey bee microsporidia, Nosema apis reveal novel insights into host-parasite interactions.</title>
        <authorList>
            <person name="Chen Yp."/>
            <person name="Pettis J.S."/>
            <person name="Zhao Y."/>
            <person name="Liu X."/>
            <person name="Tallon L.J."/>
            <person name="Sadzewicz L.D."/>
            <person name="Li R."/>
            <person name="Zheng H."/>
            <person name="Huang S."/>
            <person name="Zhang X."/>
            <person name="Hamilton M.C."/>
            <person name="Pernal S.F."/>
            <person name="Melathopoulos A.P."/>
            <person name="Yan X."/>
            <person name="Evans J.D."/>
        </authorList>
    </citation>
    <scope>NUCLEOTIDE SEQUENCE [LARGE SCALE GENOMIC DNA]</scope>
    <source>
        <strain evidence="1 2">BRL 01</strain>
    </source>
</reference>
<protein>
    <submittedName>
        <fullName evidence="1">Uncharacterized protein</fullName>
    </submittedName>
</protein>
<accession>T0LAZ8</accession>
<evidence type="ECO:0000313" key="2">
    <source>
        <dbReference type="Proteomes" id="UP000053780"/>
    </source>
</evidence>
<name>T0LAZ8_9MICR</name>
<keyword evidence="2" id="KW-1185">Reference proteome</keyword>
<dbReference type="HOGENOM" id="CLU_704169_0_0_1"/>
<proteinExistence type="predicted"/>
<dbReference type="AlphaFoldDB" id="T0LAZ8"/>
<evidence type="ECO:0000313" key="1">
    <source>
        <dbReference type="EMBL" id="EQB61449.1"/>
    </source>
</evidence>
<organism evidence="1 2">
    <name type="scientific">Vairimorpha apis BRL 01</name>
    <dbReference type="NCBI Taxonomy" id="1037528"/>
    <lineage>
        <taxon>Eukaryota</taxon>
        <taxon>Fungi</taxon>
        <taxon>Fungi incertae sedis</taxon>
        <taxon>Microsporidia</taxon>
        <taxon>Nosematidae</taxon>
        <taxon>Vairimorpha</taxon>
    </lineage>
</organism>
<dbReference type="Proteomes" id="UP000053780">
    <property type="component" value="Unassembled WGS sequence"/>
</dbReference>
<sequence length="392" mass="47272">MNIIEKILNFLDIKNHTVCNLEYINKTRSLQNKFSVIDIKHFYKNYCNINNDIKMRTNKSYVLCISIAYCLINNENFLKNIDDEFFVLLFENNLELIKISDYTELRLVEIINKTNNFKLLKYIKNFKNKLKFNVNVIKYNYDVSYLMTYNDKNIEIIKEILIKSFNNSYKKNLIEYINAQGCINNVIFYNCVILNKHKIIYINNLDVEEIMKKICNKHILEFLEKSEIYHLRNSKNKFVDVNIEDFCNIKNQNDSKKIVLIQKDGKDDKFVFSDLEQVDFYLSFDHSIREKIQYLKNYEFSFIYSHLNKILDEHKDKSVLHIQDYLIEILQEGFFEETYFDMIQNLYNKLIMYNKNIKCCKNNDKILLLVSKYCKFFDNTIYIGHIKIINTK</sequence>
<dbReference type="VEuPathDB" id="MicrosporidiaDB:NAPIS_ORF00969"/>
<dbReference type="EMBL" id="KE647138">
    <property type="protein sequence ID" value="EQB61449.1"/>
    <property type="molecule type" value="Genomic_DNA"/>
</dbReference>
<dbReference type="OrthoDB" id="10666665at2759"/>
<gene>
    <name evidence="1" type="ORF">NAPIS_ORF00969</name>
</gene>